<dbReference type="PANTHER" id="PTHR45751">
    <property type="entry name" value="COPINE FAMILY PROTEIN 1"/>
    <property type="match status" value="1"/>
</dbReference>
<evidence type="ECO:0000259" key="1">
    <source>
        <dbReference type="Pfam" id="PF07002"/>
    </source>
</evidence>
<reference evidence="2 3" key="1">
    <citation type="journal article" date="2020" name="Mol. Plant">
        <title>The Chromosome-Based Rubber Tree Genome Provides New Insights into Spurge Genome Evolution and Rubber Biosynthesis.</title>
        <authorList>
            <person name="Liu J."/>
            <person name="Shi C."/>
            <person name="Shi C.C."/>
            <person name="Li W."/>
            <person name="Zhang Q.J."/>
            <person name="Zhang Y."/>
            <person name="Li K."/>
            <person name="Lu H.F."/>
            <person name="Shi C."/>
            <person name="Zhu S.T."/>
            <person name="Xiao Z.Y."/>
            <person name="Nan H."/>
            <person name="Yue Y."/>
            <person name="Zhu X.G."/>
            <person name="Wu Y."/>
            <person name="Hong X.N."/>
            <person name="Fan G.Y."/>
            <person name="Tong Y."/>
            <person name="Zhang D."/>
            <person name="Mao C.L."/>
            <person name="Liu Y.L."/>
            <person name="Hao S.J."/>
            <person name="Liu W.Q."/>
            <person name="Lv M.Q."/>
            <person name="Zhang H.B."/>
            <person name="Liu Y."/>
            <person name="Hu-Tang G.R."/>
            <person name="Wang J.P."/>
            <person name="Wang J.H."/>
            <person name="Sun Y.H."/>
            <person name="Ni S.B."/>
            <person name="Chen W.B."/>
            <person name="Zhang X.C."/>
            <person name="Jiao Y.N."/>
            <person name="Eichler E.E."/>
            <person name="Li G.H."/>
            <person name="Liu X."/>
            <person name="Gao L.Z."/>
        </authorList>
    </citation>
    <scope>NUCLEOTIDE SEQUENCE [LARGE SCALE GENOMIC DNA]</scope>
    <source>
        <strain evidence="3">cv. GT1</strain>
        <tissue evidence="2">Leaf</tissue>
    </source>
</reference>
<keyword evidence="3" id="KW-1185">Reference proteome</keyword>
<organism evidence="2 3">
    <name type="scientific">Hevea brasiliensis</name>
    <name type="common">Para rubber tree</name>
    <name type="synonym">Siphonia brasiliensis</name>
    <dbReference type="NCBI Taxonomy" id="3981"/>
    <lineage>
        <taxon>Eukaryota</taxon>
        <taxon>Viridiplantae</taxon>
        <taxon>Streptophyta</taxon>
        <taxon>Embryophyta</taxon>
        <taxon>Tracheophyta</taxon>
        <taxon>Spermatophyta</taxon>
        <taxon>Magnoliopsida</taxon>
        <taxon>eudicotyledons</taxon>
        <taxon>Gunneridae</taxon>
        <taxon>Pentapetalae</taxon>
        <taxon>rosids</taxon>
        <taxon>fabids</taxon>
        <taxon>Malpighiales</taxon>
        <taxon>Euphorbiaceae</taxon>
        <taxon>Crotonoideae</taxon>
        <taxon>Micrandreae</taxon>
        <taxon>Hevea</taxon>
    </lineage>
</organism>
<dbReference type="GO" id="GO:0004842">
    <property type="term" value="F:ubiquitin-protein transferase activity"/>
    <property type="evidence" value="ECO:0007669"/>
    <property type="project" value="TreeGrafter"/>
</dbReference>
<dbReference type="EMBL" id="JAAGAX010000014">
    <property type="protein sequence ID" value="KAF2292286.1"/>
    <property type="molecule type" value="Genomic_DNA"/>
</dbReference>
<dbReference type="InterPro" id="IPR010734">
    <property type="entry name" value="Copine_C"/>
</dbReference>
<dbReference type="AlphaFoldDB" id="A0A6A6KW80"/>
<dbReference type="PANTHER" id="PTHR45751:SF29">
    <property type="entry name" value="E3 UBIQUITIN-PROTEIN LIGASE RGLG2"/>
    <property type="match status" value="1"/>
</dbReference>
<sequence length="151" mass="17528">MYLFSCSKLPLSIVLVGVGDGPWDTMREFDDNIPAREFDNFQFVNFTEIMSKHVDSSQKETEFALAALMEIPSQYKATIELKYWVDTQQPAQLHLLQLQLMIIRFVPFASLMRRTWPLVVVIRRAVNVEKAFSYVDLSKHNSNENKALLKQ</sequence>
<proteinExistence type="predicted"/>
<dbReference type="Proteomes" id="UP000467840">
    <property type="component" value="Chromosome 13"/>
</dbReference>
<dbReference type="GO" id="GO:0016567">
    <property type="term" value="P:protein ubiquitination"/>
    <property type="evidence" value="ECO:0007669"/>
    <property type="project" value="TreeGrafter"/>
</dbReference>
<feature type="domain" description="Copine C-terminal" evidence="1">
    <location>
        <begin position="5"/>
        <end position="82"/>
    </location>
</feature>
<gene>
    <name evidence="2" type="ORF">GH714_018457</name>
</gene>
<comment type="caution">
    <text evidence="2">The sequence shown here is derived from an EMBL/GenBank/DDBJ whole genome shotgun (WGS) entry which is preliminary data.</text>
</comment>
<evidence type="ECO:0000313" key="3">
    <source>
        <dbReference type="Proteomes" id="UP000467840"/>
    </source>
</evidence>
<name>A0A6A6KW80_HEVBR</name>
<dbReference type="Pfam" id="PF07002">
    <property type="entry name" value="Copine"/>
    <property type="match status" value="1"/>
</dbReference>
<protein>
    <recommendedName>
        <fullName evidence="1">Copine C-terminal domain-containing protein</fullName>
    </recommendedName>
</protein>
<evidence type="ECO:0000313" key="2">
    <source>
        <dbReference type="EMBL" id="KAF2292286.1"/>
    </source>
</evidence>
<dbReference type="GO" id="GO:0005634">
    <property type="term" value="C:nucleus"/>
    <property type="evidence" value="ECO:0007669"/>
    <property type="project" value="TreeGrafter"/>
</dbReference>
<dbReference type="InterPro" id="IPR052079">
    <property type="entry name" value="E3_ligase/Copine_domain"/>
</dbReference>
<accession>A0A6A6KW80</accession>